<name>A0A6L9XTC0_9MICO</name>
<dbReference type="RefSeq" id="WP_163287645.1">
    <property type="nucleotide sequence ID" value="NZ_JAAGWY010000001.1"/>
</dbReference>
<dbReference type="GO" id="GO:0016787">
    <property type="term" value="F:hydrolase activity"/>
    <property type="evidence" value="ECO:0007669"/>
    <property type="project" value="UniProtKB-KW"/>
</dbReference>
<dbReference type="SUPFAM" id="SSF53474">
    <property type="entry name" value="alpha/beta-Hydrolases"/>
    <property type="match status" value="1"/>
</dbReference>
<evidence type="ECO:0000313" key="5">
    <source>
        <dbReference type="Proteomes" id="UP000474967"/>
    </source>
</evidence>
<dbReference type="Proteomes" id="UP000474967">
    <property type="component" value="Unassembled WGS sequence"/>
</dbReference>
<keyword evidence="5" id="KW-1185">Reference proteome</keyword>
<accession>A0A6L9XTC0</accession>
<comment type="caution">
    <text evidence="4">The sequence shown here is derived from an EMBL/GenBank/DDBJ whole genome shotgun (WGS) entry which is preliminary data.</text>
</comment>
<feature type="domain" description="Phospholipase/carboxylesterase/thioesterase" evidence="3">
    <location>
        <begin position="24"/>
        <end position="214"/>
    </location>
</feature>
<sequence>MPTSPPALRIDREAVLWSASEIDRADRPLLILLHGYGSDEGDLFGISSYLPLEPVIASVRAPIPEGPGFAWFSRYSNAEANPSPTNANAAAMAVLEWLDEQPPHPSVGLLGFSQGGAMALQLLRLAPERFGYAVQLSGFAVSGEEPGDVFLATHRPPVFWGRGSADDTITPDAIARTTDWLPSHSTLDSRVYEGLTHAISPRELTDVSGFIRHVL</sequence>
<evidence type="ECO:0000259" key="3">
    <source>
        <dbReference type="Pfam" id="PF02230"/>
    </source>
</evidence>
<dbReference type="EMBL" id="JAAGWY010000001">
    <property type="protein sequence ID" value="NEN04537.1"/>
    <property type="molecule type" value="Genomic_DNA"/>
</dbReference>
<dbReference type="Gene3D" id="3.40.50.1820">
    <property type="entry name" value="alpha/beta hydrolase"/>
    <property type="match status" value="1"/>
</dbReference>
<dbReference type="InterPro" id="IPR003140">
    <property type="entry name" value="PLipase/COase/thioEstase"/>
</dbReference>
<evidence type="ECO:0000256" key="2">
    <source>
        <dbReference type="ARBA" id="ARBA00022801"/>
    </source>
</evidence>
<comment type="similarity">
    <text evidence="1">Belongs to the AB hydrolase superfamily. AB hydrolase 2 family.</text>
</comment>
<gene>
    <name evidence="4" type="ORF">G3T36_01500</name>
</gene>
<dbReference type="InterPro" id="IPR050565">
    <property type="entry name" value="LYPA1-2/EST-like"/>
</dbReference>
<evidence type="ECO:0000313" key="4">
    <source>
        <dbReference type="EMBL" id="NEN04537.1"/>
    </source>
</evidence>
<evidence type="ECO:0000256" key="1">
    <source>
        <dbReference type="ARBA" id="ARBA00006499"/>
    </source>
</evidence>
<reference evidence="4 5" key="1">
    <citation type="journal article" date="2014" name="J. Microbiol.">
        <title>Diaminobutyricibacter tongyongensis gen. nov., sp. nov. and Homoserinibacter gongjuensis gen. nov., sp. nov. belong to the family Microbacteriaceae.</title>
        <authorList>
            <person name="Kim S.J."/>
            <person name="Ahn J.H."/>
            <person name="Weon H.Y."/>
            <person name="Hamada M."/>
            <person name="Suzuki K."/>
            <person name="Kwon S.W."/>
        </authorList>
    </citation>
    <scope>NUCLEOTIDE SEQUENCE [LARGE SCALE GENOMIC DNA]</scope>
    <source>
        <strain evidence="4 5">NBRC 108724</strain>
    </source>
</reference>
<proteinExistence type="inferred from homology"/>
<dbReference type="AlphaFoldDB" id="A0A6L9XTC0"/>
<organism evidence="4 5">
    <name type="scientific">Leifsonia tongyongensis</name>
    <dbReference type="NCBI Taxonomy" id="1268043"/>
    <lineage>
        <taxon>Bacteria</taxon>
        <taxon>Bacillati</taxon>
        <taxon>Actinomycetota</taxon>
        <taxon>Actinomycetes</taxon>
        <taxon>Micrococcales</taxon>
        <taxon>Microbacteriaceae</taxon>
        <taxon>Leifsonia</taxon>
    </lineage>
</organism>
<dbReference type="PANTHER" id="PTHR10655">
    <property type="entry name" value="LYSOPHOSPHOLIPASE-RELATED"/>
    <property type="match status" value="1"/>
</dbReference>
<protein>
    <submittedName>
        <fullName evidence="4">Phospholipase</fullName>
    </submittedName>
</protein>
<dbReference type="Pfam" id="PF02230">
    <property type="entry name" value="Abhydrolase_2"/>
    <property type="match status" value="1"/>
</dbReference>
<keyword evidence="2" id="KW-0378">Hydrolase</keyword>
<dbReference type="PANTHER" id="PTHR10655:SF17">
    <property type="entry name" value="LYSOPHOSPHOLIPASE-LIKE PROTEIN 1"/>
    <property type="match status" value="1"/>
</dbReference>
<dbReference type="InterPro" id="IPR029058">
    <property type="entry name" value="AB_hydrolase_fold"/>
</dbReference>